<evidence type="ECO:0000259" key="1">
    <source>
        <dbReference type="Pfam" id="PF20415"/>
    </source>
</evidence>
<evidence type="ECO:0000313" key="3">
    <source>
        <dbReference type="Proteomes" id="UP000308652"/>
    </source>
</evidence>
<proteinExistence type="predicted"/>
<sequence>MPGKHVHFAPSDYISTPTPSYSYASLPSSAGSSTPSSLGYFGSPYGTTPLPAVPCQINPALLHSGQPLLAYNVSYPVVNVQRHPSQPYDVLMQPATHPPVSHLTLSSPYLLCSVEVTPQTRTGFITVNDVLECIYQTLRQSVTENEFSKLSPDSQRGVSKAYQRRYERIPDPSLREIERQKGLKRVDFLEKRNVFMGLSGTKAGPDVMELHL</sequence>
<organism evidence="2 3">
    <name type="scientific">Crucibulum laeve</name>
    <dbReference type="NCBI Taxonomy" id="68775"/>
    <lineage>
        <taxon>Eukaryota</taxon>
        <taxon>Fungi</taxon>
        <taxon>Dikarya</taxon>
        <taxon>Basidiomycota</taxon>
        <taxon>Agaricomycotina</taxon>
        <taxon>Agaricomycetes</taxon>
        <taxon>Agaricomycetidae</taxon>
        <taxon>Agaricales</taxon>
        <taxon>Agaricineae</taxon>
        <taxon>Nidulariaceae</taxon>
        <taxon>Crucibulum</taxon>
    </lineage>
</organism>
<dbReference type="EMBL" id="ML213600">
    <property type="protein sequence ID" value="TFK39186.1"/>
    <property type="molecule type" value="Genomic_DNA"/>
</dbReference>
<keyword evidence="3" id="KW-1185">Reference proteome</keyword>
<dbReference type="Pfam" id="PF20415">
    <property type="entry name" value="DUF6699"/>
    <property type="match status" value="1"/>
</dbReference>
<gene>
    <name evidence="2" type="ORF">BDQ12DRAFT_682312</name>
</gene>
<protein>
    <recommendedName>
        <fullName evidence="1">DUF6699 domain-containing protein</fullName>
    </recommendedName>
</protein>
<dbReference type="Proteomes" id="UP000308652">
    <property type="component" value="Unassembled WGS sequence"/>
</dbReference>
<reference evidence="2 3" key="1">
    <citation type="journal article" date="2019" name="Nat. Ecol. Evol.">
        <title>Megaphylogeny resolves global patterns of mushroom evolution.</title>
        <authorList>
            <person name="Varga T."/>
            <person name="Krizsan K."/>
            <person name="Foldi C."/>
            <person name="Dima B."/>
            <person name="Sanchez-Garcia M."/>
            <person name="Sanchez-Ramirez S."/>
            <person name="Szollosi G.J."/>
            <person name="Szarkandi J.G."/>
            <person name="Papp V."/>
            <person name="Albert L."/>
            <person name="Andreopoulos W."/>
            <person name="Angelini C."/>
            <person name="Antonin V."/>
            <person name="Barry K.W."/>
            <person name="Bougher N.L."/>
            <person name="Buchanan P."/>
            <person name="Buyck B."/>
            <person name="Bense V."/>
            <person name="Catcheside P."/>
            <person name="Chovatia M."/>
            <person name="Cooper J."/>
            <person name="Damon W."/>
            <person name="Desjardin D."/>
            <person name="Finy P."/>
            <person name="Geml J."/>
            <person name="Haridas S."/>
            <person name="Hughes K."/>
            <person name="Justo A."/>
            <person name="Karasinski D."/>
            <person name="Kautmanova I."/>
            <person name="Kiss B."/>
            <person name="Kocsube S."/>
            <person name="Kotiranta H."/>
            <person name="LaButti K.M."/>
            <person name="Lechner B.E."/>
            <person name="Liimatainen K."/>
            <person name="Lipzen A."/>
            <person name="Lukacs Z."/>
            <person name="Mihaltcheva S."/>
            <person name="Morgado L.N."/>
            <person name="Niskanen T."/>
            <person name="Noordeloos M.E."/>
            <person name="Ohm R.A."/>
            <person name="Ortiz-Santana B."/>
            <person name="Ovrebo C."/>
            <person name="Racz N."/>
            <person name="Riley R."/>
            <person name="Savchenko A."/>
            <person name="Shiryaev A."/>
            <person name="Soop K."/>
            <person name="Spirin V."/>
            <person name="Szebenyi C."/>
            <person name="Tomsovsky M."/>
            <person name="Tulloss R.E."/>
            <person name="Uehling J."/>
            <person name="Grigoriev I.V."/>
            <person name="Vagvolgyi C."/>
            <person name="Papp T."/>
            <person name="Martin F.M."/>
            <person name="Miettinen O."/>
            <person name="Hibbett D.S."/>
            <person name="Nagy L.G."/>
        </authorList>
    </citation>
    <scope>NUCLEOTIDE SEQUENCE [LARGE SCALE GENOMIC DNA]</scope>
    <source>
        <strain evidence="2 3">CBS 166.37</strain>
    </source>
</reference>
<dbReference type="InterPro" id="IPR046522">
    <property type="entry name" value="DUF6699"/>
</dbReference>
<dbReference type="AlphaFoldDB" id="A0A5C3M481"/>
<name>A0A5C3M481_9AGAR</name>
<evidence type="ECO:0000313" key="2">
    <source>
        <dbReference type="EMBL" id="TFK39186.1"/>
    </source>
</evidence>
<accession>A0A5C3M481</accession>
<feature type="domain" description="DUF6699" evidence="1">
    <location>
        <begin position="69"/>
        <end position="202"/>
    </location>
</feature>
<feature type="non-terminal residue" evidence="2">
    <location>
        <position position="212"/>
    </location>
</feature>
<dbReference type="OrthoDB" id="3172906at2759"/>